<accession>V6TKZ1</accession>
<dbReference type="VEuPathDB" id="GiardiaDB:DHA2_151609"/>
<evidence type="ECO:0008006" key="3">
    <source>
        <dbReference type="Google" id="ProtNLM"/>
    </source>
</evidence>
<gene>
    <name evidence="1" type="ORF">DHA2_151609</name>
</gene>
<organism evidence="1 2">
    <name type="scientific">Giardia intestinalis</name>
    <name type="common">Giardia lamblia</name>
    <dbReference type="NCBI Taxonomy" id="5741"/>
    <lineage>
        <taxon>Eukaryota</taxon>
        <taxon>Metamonada</taxon>
        <taxon>Diplomonadida</taxon>
        <taxon>Hexamitidae</taxon>
        <taxon>Giardiinae</taxon>
        <taxon>Giardia</taxon>
    </lineage>
</organism>
<dbReference type="InterPro" id="IPR032675">
    <property type="entry name" value="LRR_dom_sf"/>
</dbReference>
<dbReference type="VEuPathDB" id="GiardiaDB:QR46_2979"/>
<dbReference type="Gene3D" id="3.80.10.10">
    <property type="entry name" value="Ribonuclease Inhibitor"/>
    <property type="match status" value="1"/>
</dbReference>
<dbReference type="AlphaFoldDB" id="V6TKZ1"/>
<evidence type="ECO:0000313" key="2">
    <source>
        <dbReference type="Proteomes" id="UP000018320"/>
    </source>
</evidence>
<reference evidence="2" key="1">
    <citation type="submission" date="2012-02" db="EMBL/GenBank/DDBJ databases">
        <title>Genome sequencing of Giardia lamblia Genotypes A2 and B isolates (DH and GS) and comparative analysis with the genomes of Genotypes A1 and E (WB and Pig).</title>
        <authorList>
            <person name="Adam R."/>
            <person name="Dahlstrom E."/>
            <person name="Martens C."/>
            <person name="Bruno D."/>
            <person name="Barbian K."/>
            <person name="Porcella S.F."/>
            <person name="Nash T."/>
        </authorList>
    </citation>
    <scope>NUCLEOTIDE SEQUENCE</scope>
    <source>
        <strain evidence="2">DH</strain>
    </source>
</reference>
<name>V6TKZ1_GIAIN</name>
<protein>
    <recommendedName>
        <fullName evidence="3">Leucine-rich repeat protein</fullName>
    </recommendedName>
</protein>
<sequence>MEHPADSMAGPMIRMLQLPSGQRTALIRNQCLTTPSSIILPSICDTLDLSHNNISAWPKWPSTDMQPILFQSITNLILSYNSLQRFDAPLKNTVPLLTGLSLRGTSIEELSELKYGIKGLKSLRCLDICETPLWERCTDVDKQYNMVAELSNSCRALQVVSGVRVTLAHRKHIRTSKSSTTN</sequence>
<reference evidence="1 2" key="2">
    <citation type="journal article" date="2013" name="Genome Biol. Evol.">
        <title>Genome sequencing of Giardia lamblia genotypes A2 and B isolates (DH and GS) and comparative analysis with the genomes of genotypes A1 and E (WB and Pig).</title>
        <authorList>
            <person name="Adam R.D."/>
            <person name="Dahlstrom E.W."/>
            <person name="Martens C.A."/>
            <person name="Bruno D.P."/>
            <person name="Barbian K.D."/>
            <person name="Ricklefs S.M."/>
            <person name="Hernandez M.M."/>
            <person name="Narla N.P."/>
            <person name="Patel R.B."/>
            <person name="Porcella S.F."/>
            <person name="Nash T.E."/>
        </authorList>
    </citation>
    <scope>NUCLEOTIDE SEQUENCE [LARGE SCALE GENOMIC DNA]</scope>
    <source>
        <strain evidence="1 2">DH</strain>
    </source>
</reference>
<proteinExistence type="predicted"/>
<evidence type="ECO:0000313" key="1">
    <source>
        <dbReference type="EMBL" id="ESU39411.1"/>
    </source>
</evidence>
<dbReference type="SUPFAM" id="SSF52058">
    <property type="entry name" value="L domain-like"/>
    <property type="match status" value="1"/>
</dbReference>
<dbReference type="VEuPathDB" id="GiardiaDB:GL50803_008946"/>
<dbReference type="Proteomes" id="UP000018320">
    <property type="component" value="Unassembled WGS sequence"/>
</dbReference>
<comment type="caution">
    <text evidence="1">The sequence shown here is derived from an EMBL/GenBank/DDBJ whole genome shotgun (WGS) entry which is preliminary data.</text>
</comment>
<dbReference type="EMBL" id="AHGT01000003">
    <property type="protein sequence ID" value="ESU39411.1"/>
    <property type="molecule type" value="Genomic_DNA"/>
</dbReference>